<gene>
    <name evidence="1" type="ORF">M413DRAFT_165838</name>
</gene>
<proteinExistence type="predicted"/>
<organism evidence="1 2">
    <name type="scientific">Hebeloma cylindrosporum</name>
    <dbReference type="NCBI Taxonomy" id="76867"/>
    <lineage>
        <taxon>Eukaryota</taxon>
        <taxon>Fungi</taxon>
        <taxon>Dikarya</taxon>
        <taxon>Basidiomycota</taxon>
        <taxon>Agaricomycotina</taxon>
        <taxon>Agaricomycetes</taxon>
        <taxon>Agaricomycetidae</taxon>
        <taxon>Agaricales</taxon>
        <taxon>Agaricineae</taxon>
        <taxon>Hymenogastraceae</taxon>
        <taxon>Hebeloma</taxon>
    </lineage>
</organism>
<protein>
    <submittedName>
        <fullName evidence="1">Uncharacterized protein</fullName>
    </submittedName>
</protein>
<evidence type="ECO:0000313" key="1">
    <source>
        <dbReference type="EMBL" id="KIM40657.1"/>
    </source>
</evidence>
<dbReference type="AlphaFoldDB" id="A0A0C2YHY9"/>
<reference evidence="1 2" key="1">
    <citation type="submission" date="2014-04" db="EMBL/GenBank/DDBJ databases">
        <authorList>
            <consortium name="DOE Joint Genome Institute"/>
            <person name="Kuo A."/>
            <person name="Gay G."/>
            <person name="Dore J."/>
            <person name="Kohler A."/>
            <person name="Nagy L.G."/>
            <person name="Floudas D."/>
            <person name="Copeland A."/>
            <person name="Barry K.W."/>
            <person name="Cichocki N."/>
            <person name="Veneault-Fourrey C."/>
            <person name="LaButti K."/>
            <person name="Lindquist E.A."/>
            <person name="Lipzen A."/>
            <person name="Lundell T."/>
            <person name="Morin E."/>
            <person name="Murat C."/>
            <person name="Sun H."/>
            <person name="Tunlid A."/>
            <person name="Henrissat B."/>
            <person name="Grigoriev I.V."/>
            <person name="Hibbett D.S."/>
            <person name="Martin F."/>
            <person name="Nordberg H.P."/>
            <person name="Cantor M.N."/>
            <person name="Hua S.X."/>
        </authorList>
    </citation>
    <scope>NUCLEOTIDE SEQUENCE [LARGE SCALE GENOMIC DNA]</scope>
    <source>
        <strain evidence="2">h7</strain>
    </source>
</reference>
<sequence>MDQAASPSPARYISRVFVCIIDNGKGLVPLPSRPVLLSSLDLGGALNKVLCIGVLKMQRPTSSFRERTCTGEHVLDEHPLRSSSTQSSSRACRCYPINARAKNRSTESPERQGGWWRFSVFLVQGPRRGLEVA</sequence>
<dbReference type="HOGENOM" id="CLU_1906970_0_0_1"/>
<name>A0A0C2YHY9_HEBCY</name>
<accession>A0A0C2YHY9</accession>
<keyword evidence="2" id="KW-1185">Reference proteome</keyword>
<evidence type="ECO:0000313" key="2">
    <source>
        <dbReference type="Proteomes" id="UP000053424"/>
    </source>
</evidence>
<reference evidence="2" key="2">
    <citation type="submission" date="2015-01" db="EMBL/GenBank/DDBJ databases">
        <title>Evolutionary Origins and Diversification of the Mycorrhizal Mutualists.</title>
        <authorList>
            <consortium name="DOE Joint Genome Institute"/>
            <consortium name="Mycorrhizal Genomics Consortium"/>
            <person name="Kohler A."/>
            <person name="Kuo A."/>
            <person name="Nagy L.G."/>
            <person name="Floudas D."/>
            <person name="Copeland A."/>
            <person name="Barry K.W."/>
            <person name="Cichocki N."/>
            <person name="Veneault-Fourrey C."/>
            <person name="LaButti K."/>
            <person name="Lindquist E.A."/>
            <person name="Lipzen A."/>
            <person name="Lundell T."/>
            <person name="Morin E."/>
            <person name="Murat C."/>
            <person name="Riley R."/>
            <person name="Ohm R."/>
            <person name="Sun H."/>
            <person name="Tunlid A."/>
            <person name="Henrissat B."/>
            <person name="Grigoriev I.V."/>
            <person name="Hibbett D.S."/>
            <person name="Martin F."/>
        </authorList>
    </citation>
    <scope>NUCLEOTIDE SEQUENCE [LARGE SCALE GENOMIC DNA]</scope>
    <source>
        <strain evidence="2">h7</strain>
    </source>
</reference>
<dbReference type="Proteomes" id="UP000053424">
    <property type="component" value="Unassembled WGS sequence"/>
</dbReference>
<dbReference type="EMBL" id="KN831782">
    <property type="protein sequence ID" value="KIM40657.1"/>
    <property type="molecule type" value="Genomic_DNA"/>
</dbReference>